<feature type="region of interest" description="Disordered" evidence="1">
    <location>
        <begin position="517"/>
        <end position="543"/>
    </location>
</feature>
<evidence type="ECO:0000256" key="1">
    <source>
        <dbReference type="SAM" id="MobiDB-lite"/>
    </source>
</evidence>
<dbReference type="Proteomes" id="UP000305067">
    <property type="component" value="Unassembled WGS sequence"/>
</dbReference>
<dbReference type="EMBL" id="ML178820">
    <property type="protein sequence ID" value="TFL03350.1"/>
    <property type="molecule type" value="Genomic_DNA"/>
</dbReference>
<feature type="region of interest" description="Disordered" evidence="1">
    <location>
        <begin position="181"/>
        <end position="223"/>
    </location>
</feature>
<feature type="region of interest" description="Disordered" evidence="1">
    <location>
        <begin position="247"/>
        <end position="272"/>
    </location>
</feature>
<keyword evidence="3" id="KW-1185">Reference proteome</keyword>
<dbReference type="AlphaFoldDB" id="A0A5C3QRA8"/>
<organism evidence="2 3">
    <name type="scientific">Pterulicium gracile</name>
    <dbReference type="NCBI Taxonomy" id="1884261"/>
    <lineage>
        <taxon>Eukaryota</taxon>
        <taxon>Fungi</taxon>
        <taxon>Dikarya</taxon>
        <taxon>Basidiomycota</taxon>
        <taxon>Agaricomycotina</taxon>
        <taxon>Agaricomycetes</taxon>
        <taxon>Agaricomycetidae</taxon>
        <taxon>Agaricales</taxon>
        <taxon>Pleurotineae</taxon>
        <taxon>Pterulaceae</taxon>
        <taxon>Pterulicium</taxon>
    </lineage>
</organism>
<proteinExistence type="predicted"/>
<accession>A0A5C3QRA8</accession>
<name>A0A5C3QRA8_9AGAR</name>
<evidence type="ECO:0000313" key="3">
    <source>
        <dbReference type="Proteomes" id="UP000305067"/>
    </source>
</evidence>
<feature type="region of interest" description="Disordered" evidence="1">
    <location>
        <begin position="154"/>
        <end position="173"/>
    </location>
</feature>
<sequence length="571" mass="63272">MLLFCGHLGSLLHSWNPYNHRWFVQWDLYLSPHSHHTMSVPSQATIDITAPAIYPLPEGYTSADEYENVLLTIALLEQAESEATEAELHQPFQGVKTMFDDLDGYVSKIGKKMRKVSRVVSLKSNNDSSIRTTSTRASATVTISVFKKRWGFGTKSKDQDPDATPTPTKNRGKIFVDTLNKLTRTSPKLSRRSSTRARRLSRSFVPCTSTTESESSHTVKKASGLPWGVSVTETTAAVQSVMVLATSRASSVEEATTTPPPPPSPRRDSNDSDVIMERLMATQVLERDARRKMSILAMFGSPGAVECYGEEEGPRCVEAEYEEEQGSCYEEGQEEQASHYMDDEEELSGLNLDGLEDFVHEEDEDEDMYYDDEENYTDADYINTESNNTVYPHPHGRHHSPSPSPPLSPRTQGASSLLPGASVLLPRASPLLPRADASKPRRLLRIRSRKMMREQPGTLRVKTKRDSAVGVVCHEDITTVHREDSAVYREDTATTATLYVTTAPAATQGRHIKKRKALDAARKTTGMGKRASSRKGGDGPGAKGDYVFKGSLRRLVGGEVYVVVEGKRKRA</sequence>
<feature type="region of interest" description="Disordered" evidence="1">
    <location>
        <begin position="384"/>
        <end position="417"/>
    </location>
</feature>
<feature type="compositionally biased region" description="Basic residues" evidence="1">
    <location>
        <begin position="189"/>
        <end position="201"/>
    </location>
</feature>
<gene>
    <name evidence="2" type="ORF">BDV98DRAFT_382064</name>
</gene>
<evidence type="ECO:0000313" key="2">
    <source>
        <dbReference type="EMBL" id="TFL03350.1"/>
    </source>
</evidence>
<reference evidence="2 3" key="1">
    <citation type="journal article" date="2019" name="Nat. Ecol. Evol.">
        <title>Megaphylogeny resolves global patterns of mushroom evolution.</title>
        <authorList>
            <person name="Varga T."/>
            <person name="Krizsan K."/>
            <person name="Foldi C."/>
            <person name="Dima B."/>
            <person name="Sanchez-Garcia M."/>
            <person name="Sanchez-Ramirez S."/>
            <person name="Szollosi G.J."/>
            <person name="Szarkandi J.G."/>
            <person name="Papp V."/>
            <person name="Albert L."/>
            <person name="Andreopoulos W."/>
            <person name="Angelini C."/>
            <person name="Antonin V."/>
            <person name="Barry K.W."/>
            <person name="Bougher N.L."/>
            <person name="Buchanan P."/>
            <person name="Buyck B."/>
            <person name="Bense V."/>
            <person name="Catcheside P."/>
            <person name="Chovatia M."/>
            <person name="Cooper J."/>
            <person name="Damon W."/>
            <person name="Desjardin D."/>
            <person name="Finy P."/>
            <person name="Geml J."/>
            <person name="Haridas S."/>
            <person name="Hughes K."/>
            <person name="Justo A."/>
            <person name="Karasinski D."/>
            <person name="Kautmanova I."/>
            <person name="Kiss B."/>
            <person name="Kocsube S."/>
            <person name="Kotiranta H."/>
            <person name="LaButti K.M."/>
            <person name="Lechner B.E."/>
            <person name="Liimatainen K."/>
            <person name="Lipzen A."/>
            <person name="Lukacs Z."/>
            <person name="Mihaltcheva S."/>
            <person name="Morgado L.N."/>
            <person name="Niskanen T."/>
            <person name="Noordeloos M.E."/>
            <person name="Ohm R.A."/>
            <person name="Ortiz-Santana B."/>
            <person name="Ovrebo C."/>
            <person name="Racz N."/>
            <person name="Riley R."/>
            <person name="Savchenko A."/>
            <person name="Shiryaev A."/>
            <person name="Soop K."/>
            <person name="Spirin V."/>
            <person name="Szebenyi C."/>
            <person name="Tomsovsky M."/>
            <person name="Tulloss R.E."/>
            <person name="Uehling J."/>
            <person name="Grigoriev I.V."/>
            <person name="Vagvolgyi C."/>
            <person name="Papp T."/>
            <person name="Martin F.M."/>
            <person name="Miettinen O."/>
            <person name="Hibbett D.S."/>
            <person name="Nagy L.G."/>
        </authorList>
    </citation>
    <scope>NUCLEOTIDE SEQUENCE [LARGE SCALE GENOMIC DNA]</scope>
    <source>
        <strain evidence="2 3">CBS 309.79</strain>
    </source>
</reference>
<protein>
    <submittedName>
        <fullName evidence="2">Uncharacterized protein</fullName>
    </submittedName>
</protein>